<feature type="transmembrane region" description="Helical" evidence="1">
    <location>
        <begin position="302"/>
        <end position="327"/>
    </location>
</feature>
<dbReference type="InParanoid" id="A0A0G4GH08"/>
<keyword evidence="1" id="KW-1133">Transmembrane helix</keyword>
<feature type="transmembrane region" description="Helical" evidence="1">
    <location>
        <begin position="138"/>
        <end position="155"/>
    </location>
</feature>
<dbReference type="VEuPathDB" id="CryptoDB:Vbra_2696"/>
<keyword evidence="1" id="KW-0812">Transmembrane</keyword>
<evidence type="ECO:0000256" key="1">
    <source>
        <dbReference type="SAM" id="Phobius"/>
    </source>
</evidence>
<keyword evidence="3" id="KW-1185">Reference proteome</keyword>
<dbReference type="Proteomes" id="UP000041254">
    <property type="component" value="Unassembled WGS sequence"/>
</dbReference>
<evidence type="ECO:0000313" key="2">
    <source>
        <dbReference type="EMBL" id="CEM28903.1"/>
    </source>
</evidence>
<sequence>MATAGGVDRDEESQVPLVGFVAQQESAWQLPFWGSKQSGDDGYVDERHKGVVEVDVREDRREWIDIVDEHRPYNLRELNSLAGVLKLRGSVLMYKQIWIEALFYYLLVAAVVGIYLAIPDEWVAVEKKSTAVQNLATWLSALSGFLVGLYTSGVIDKWKELRVEGIGKIFDATTKLNFLLLSHIHTYTDGNLTYEDERTIDTIVRYGRVSLASIFVRRSDRQFHDLVKRGLLTEAEYRFLLDDVCYRVPCCVWAWVVALIGELDQKGRLTGLSGTTFLYETASDGRDGAAFILRQLAAPLPFAYVHMMAFLVKVNNIVFALAVSMRITRYLSQQGHWELFALELVLVFVIPFLYNGILTLAQELSDPFANEANDYPGELYDKYIARECYAAKQAVKRYKTLRQTQTRAGGK</sequence>
<name>A0A0G4GH08_VITBC</name>
<protein>
    <recommendedName>
        <fullName evidence="4">Bestrophin homolog</fullName>
    </recommendedName>
</protein>
<dbReference type="PhylomeDB" id="A0A0G4GH08"/>
<proteinExistence type="predicted"/>
<dbReference type="AlphaFoldDB" id="A0A0G4GH08"/>
<evidence type="ECO:0008006" key="4">
    <source>
        <dbReference type="Google" id="ProtNLM"/>
    </source>
</evidence>
<dbReference type="EMBL" id="CDMY01000665">
    <property type="protein sequence ID" value="CEM28903.1"/>
    <property type="molecule type" value="Genomic_DNA"/>
</dbReference>
<keyword evidence="1" id="KW-0472">Membrane</keyword>
<accession>A0A0G4GH08</accession>
<feature type="transmembrane region" description="Helical" evidence="1">
    <location>
        <begin position="97"/>
        <end position="118"/>
    </location>
</feature>
<dbReference type="Pfam" id="PF01062">
    <property type="entry name" value="Bestrophin"/>
    <property type="match status" value="1"/>
</dbReference>
<reference evidence="2 3" key="1">
    <citation type="submission" date="2014-11" db="EMBL/GenBank/DDBJ databases">
        <authorList>
            <person name="Zhu J."/>
            <person name="Qi W."/>
            <person name="Song R."/>
        </authorList>
    </citation>
    <scope>NUCLEOTIDE SEQUENCE [LARGE SCALE GENOMIC DNA]</scope>
</reference>
<dbReference type="InterPro" id="IPR021134">
    <property type="entry name" value="Bestrophin-like"/>
</dbReference>
<dbReference type="GO" id="GO:0005254">
    <property type="term" value="F:chloride channel activity"/>
    <property type="evidence" value="ECO:0007669"/>
    <property type="project" value="InterPro"/>
</dbReference>
<gene>
    <name evidence="2" type="ORF">Vbra_2696</name>
</gene>
<feature type="transmembrane region" description="Helical" evidence="1">
    <location>
        <begin position="339"/>
        <end position="361"/>
    </location>
</feature>
<dbReference type="OrthoDB" id="409799at2759"/>
<dbReference type="STRING" id="1169540.A0A0G4GH08"/>
<organism evidence="2 3">
    <name type="scientific">Vitrella brassicaformis (strain CCMP3155)</name>
    <dbReference type="NCBI Taxonomy" id="1169540"/>
    <lineage>
        <taxon>Eukaryota</taxon>
        <taxon>Sar</taxon>
        <taxon>Alveolata</taxon>
        <taxon>Colpodellida</taxon>
        <taxon>Vitrellaceae</taxon>
        <taxon>Vitrella</taxon>
    </lineage>
</organism>
<evidence type="ECO:0000313" key="3">
    <source>
        <dbReference type="Proteomes" id="UP000041254"/>
    </source>
</evidence>